<dbReference type="PANTHER" id="PTHR43716:SF2">
    <property type="entry name" value="BLL6224 PROTEIN"/>
    <property type="match status" value="1"/>
</dbReference>
<dbReference type="Gene3D" id="3.30.70.2190">
    <property type="match status" value="1"/>
</dbReference>
<accession>A0A6L8WBU7</accession>
<evidence type="ECO:0000256" key="1">
    <source>
        <dbReference type="ARBA" id="ARBA00001974"/>
    </source>
</evidence>
<keyword evidence="4" id="KW-0274">FAD</keyword>
<dbReference type="Pfam" id="PF01565">
    <property type="entry name" value="FAD_binding_4"/>
    <property type="match status" value="1"/>
</dbReference>
<dbReference type="InterPro" id="IPR016167">
    <property type="entry name" value="FAD-bd_PCMH_sub1"/>
</dbReference>
<gene>
    <name evidence="6" type="ORF">GQE98_14990</name>
</gene>
<dbReference type="GO" id="GO:0022904">
    <property type="term" value="P:respiratory electron transport chain"/>
    <property type="evidence" value="ECO:0007669"/>
    <property type="project" value="TreeGrafter"/>
</dbReference>
<dbReference type="Gene3D" id="3.30.70.2740">
    <property type="match status" value="1"/>
</dbReference>
<proteinExistence type="inferred from homology"/>
<keyword evidence="3" id="KW-0285">Flavoprotein</keyword>
<evidence type="ECO:0000256" key="3">
    <source>
        <dbReference type="ARBA" id="ARBA00022630"/>
    </source>
</evidence>
<organism evidence="6 7">
    <name type="scientific">Sneathiella litorea</name>
    <dbReference type="NCBI Taxonomy" id="2606216"/>
    <lineage>
        <taxon>Bacteria</taxon>
        <taxon>Pseudomonadati</taxon>
        <taxon>Pseudomonadota</taxon>
        <taxon>Alphaproteobacteria</taxon>
        <taxon>Sneathiellales</taxon>
        <taxon>Sneathiellaceae</taxon>
        <taxon>Sneathiella</taxon>
    </lineage>
</organism>
<dbReference type="Gene3D" id="1.10.45.10">
    <property type="entry name" value="Vanillyl-alcohol Oxidase, Chain A, domain 4"/>
    <property type="match status" value="1"/>
</dbReference>
<dbReference type="PANTHER" id="PTHR43716">
    <property type="entry name" value="D-2-HYDROXYGLUTARATE DEHYDROGENASE, MITOCHONDRIAL"/>
    <property type="match status" value="1"/>
</dbReference>
<dbReference type="Gene3D" id="3.30.465.10">
    <property type="match status" value="1"/>
</dbReference>
<dbReference type="FunFam" id="3.30.465.10:FF:000001">
    <property type="entry name" value="D-2-hydroxyglutarate dehydrogenase, mitochondrial"/>
    <property type="match status" value="1"/>
</dbReference>
<dbReference type="InterPro" id="IPR016164">
    <property type="entry name" value="FAD-linked_Oxase-like_C"/>
</dbReference>
<dbReference type="InterPro" id="IPR016166">
    <property type="entry name" value="FAD-bd_PCMH"/>
</dbReference>
<dbReference type="InterPro" id="IPR051264">
    <property type="entry name" value="FAD-oxidored/transferase_4"/>
</dbReference>
<dbReference type="Gene3D" id="3.30.43.10">
    <property type="entry name" value="Uridine Diphospho-n-acetylenolpyruvylglucosamine Reductase, domain 2"/>
    <property type="match status" value="1"/>
</dbReference>
<feature type="domain" description="FAD-binding PCMH-type" evidence="5">
    <location>
        <begin position="34"/>
        <end position="215"/>
    </location>
</feature>
<dbReference type="AlphaFoldDB" id="A0A6L8WBU7"/>
<comment type="cofactor">
    <cofactor evidence="1">
        <name>FAD</name>
        <dbReference type="ChEBI" id="CHEBI:57692"/>
    </cofactor>
</comment>
<evidence type="ECO:0000256" key="2">
    <source>
        <dbReference type="ARBA" id="ARBA00008000"/>
    </source>
</evidence>
<dbReference type="FunFam" id="1.10.45.10:FF:000001">
    <property type="entry name" value="D-lactate dehydrogenase mitochondrial"/>
    <property type="match status" value="1"/>
</dbReference>
<dbReference type="GO" id="GO:0003824">
    <property type="term" value="F:catalytic activity"/>
    <property type="evidence" value="ECO:0007669"/>
    <property type="project" value="InterPro"/>
</dbReference>
<dbReference type="PROSITE" id="PS51387">
    <property type="entry name" value="FAD_PCMH"/>
    <property type="match status" value="1"/>
</dbReference>
<evidence type="ECO:0000256" key="4">
    <source>
        <dbReference type="ARBA" id="ARBA00022827"/>
    </source>
</evidence>
<protein>
    <submittedName>
        <fullName evidence="6">FAD-binding protein</fullName>
    </submittedName>
</protein>
<comment type="similarity">
    <text evidence="2">Belongs to the FAD-binding oxidoreductase/transferase type 4 family.</text>
</comment>
<dbReference type="InterPro" id="IPR016171">
    <property type="entry name" value="Vanillyl_alc_oxidase_C-sub2"/>
</dbReference>
<name>A0A6L8WBU7_9PROT</name>
<dbReference type="InterPro" id="IPR016169">
    <property type="entry name" value="FAD-bd_PCMH_sub2"/>
</dbReference>
<evidence type="ECO:0000259" key="5">
    <source>
        <dbReference type="PROSITE" id="PS51387"/>
    </source>
</evidence>
<dbReference type="SUPFAM" id="SSF55103">
    <property type="entry name" value="FAD-linked oxidases, C-terminal domain"/>
    <property type="match status" value="1"/>
</dbReference>
<evidence type="ECO:0000313" key="7">
    <source>
        <dbReference type="Proteomes" id="UP000476030"/>
    </source>
</evidence>
<dbReference type="Pfam" id="PF02913">
    <property type="entry name" value="FAD-oxidase_C"/>
    <property type="match status" value="1"/>
</dbReference>
<dbReference type="RefSeq" id="WP_161316527.1">
    <property type="nucleotide sequence ID" value="NZ_WTUW01000009.1"/>
</dbReference>
<evidence type="ECO:0000313" key="6">
    <source>
        <dbReference type="EMBL" id="MZR31942.1"/>
    </source>
</evidence>
<dbReference type="GO" id="GO:0071949">
    <property type="term" value="F:FAD binding"/>
    <property type="evidence" value="ECO:0007669"/>
    <property type="project" value="InterPro"/>
</dbReference>
<dbReference type="SUPFAM" id="SSF56176">
    <property type="entry name" value="FAD-binding/transporter-associated domain-like"/>
    <property type="match status" value="1"/>
</dbReference>
<dbReference type="InterPro" id="IPR036318">
    <property type="entry name" value="FAD-bd_PCMH-like_sf"/>
</dbReference>
<keyword evidence="7" id="KW-1185">Reference proteome</keyword>
<dbReference type="InterPro" id="IPR004113">
    <property type="entry name" value="FAD-bd_oxidored_4_C"/>
</dbReference>
<dbReference type="InterPro" id="IPR006094">
    <property type="entry name" value="Oxid_FAD_bind_N"/>
</dbReference>
<comment type="caution">
    <text evidence="6">The sequence shown here is derived from an EMBL/GenBank/DDBJ whole genome shotgun (WGS) entry which is preliminary data.</text>
</comment>
<reference evidence="6 7" key="1">
    <citation type="submission" date="2019-12" db="EMBL/GenBank/DDBJ databases">
        <title>Snethiella sp. nov. sp. isolated from sea sand.</title>
        <authorList>
            <person name="Kim J."/>
            <person name="Jeong S.E."/>
            <person name="Jung H.S."/>
            <person name="Jeon C.O."/>
        </authorList>
    </citation>
    <scope>NUCLEOTIDE SEQUENCE [LARGE SCALE GENOMIC DNA]</scope>
    <source>
        <strain evidence="6 7">DP05</strain>
    </source>
</reference>
<dbReference type="Proteomes" id="UP000476030">
    <property type="component" value="Unassembled WGS sequence"/>
</dbReference>
<sequence length="467" mass="51093">MTIIEKMKAIVGEKHVITDESDMQGFVVEWRDKFVGRARAVVQPKTTEEVAAVVKLCAETKTPLVPQAGNTSLVGGSIPFTGGDEIILSVARMNSVREIDRLNGTLTVDAGCILANLQTTAEENGFIFPLRIGSEGSCQIGGNISTNAGGVQVLHYGNTREQVLGLEVVLPDGQIWDGLTGLRKDNTGYDIKQLFIGAEGTLGIVTGAVVKMYPKPKYQQVALAAVPSVEAAIEFLSLARAMSGDQVTAIELISRYCVDMVMRHVPDFTDPMPARYDWHILVELSSSATPELKELMESILEAAFEKEIVLDAVVPASEAQQQHLWRLREEISAAQKPEGGSIKHDISVPVSRFADFIREADVAVGKIIPTFRTVVFGHIGDGNVHYNPMQPEDMGREEYLSHWEEVSRAVHDIAVSMRGSISAEHGIGRLKADDLVHYKPAIEIDLMRRIKKAFDPDGIMNPGKLLK</sequence>
<dbReference type="EMBL" id="WTUW01000009">
    <property type="protein sequence ID" value="MZR31942.1"/>
    <property type="molecule type" value="Genomic_DNA"/>
</dbReference>